<protein>
    <submittedName>
        <fullName evidence="4">Caspase family protein</fullName>
    </submittedName>
</protein>
<dbReference type="Gene3D" id="3.40.50.1460">
    <property type="match status" value="1"/>
</dbReference>
<evidence type="ECO:0000259" key="3">
    <source>
        <dbReference type="Pfam" id="PF00656"/>
    </source>
</evidence>
<evidence type="ECO:0000313" key="4">
    <source>
        <dbReference type="EMBL" id="QJD90367.1"/>
    </source>
</evidence>
<evidence type="ECO:0000256" key="1">
    <source>
        <dbReference type="SAM" id="MobiDB-lite"/>
    </source>
</evidence>
<dbReference type="InterPro" id="IPR050452">
    <property type="entry name" value="Metacaspase"/>
</dbReference>
<feature type="signal peptide" evidence="2">
    <location>
        <begin position="1"/>
        <end position="22"/>
    </location>
</feature>
<dbReference type="InterPro" id="IPR011600">
    <property type="entry name" value="Pept_C14_caspase"/>
</dbReference>
<keyword evidence="5" id="KW-1185">Reference proteome</keyword>
<dbReference type="PANTHER" id="PTHR48104:SF30">
    <property type="entry name" value="METACASPASE-1"/>
    <property type="match status" value="1"/>
</dbReference>
<accession>A0ABX6M7R9</accession>
<keyword evidence="2" id="KW-0732">Signal</keyword>
<evidence type="ECO:0000313" key="5">
    <source>
        <dbReference type="Proteomes" id="UP000503117"/>
    </source>
</evidence>
<evidence type="ECO:0000256" key="2">
    <source>
        <dbReference type="SAM" id="SignalP"/>
    </source>
</evidence>
<feature type="chain" id="PRO_5046955729" evidence="2">
    <location>
        <begin position="23"/>
        <end position="650"/>
    </location>
</feature>
<feature type="domain" description="Peptidase C14 caspase" evidence="3">
    <location>
        <begin position="25"/>
        <end position="288"/>
    </location>
</feature>
<dbReference type="Proteomes" id="UP000503117">
    <property type="component" value="Chromosome"/>
</dbReference>
<feature type="region of interest" description="Disordered" evidence="1">
    <location>
        <begin position="203"/>
        <end position="225"/>
    </location>
</feature>
<dbReference type="RefSeq" id="WP_169112145.1">
    <property type="nucleotide sequence ID" value="NZ_CP051684.1"/>
</dbReference>
<name>A0ABX6M7R9_9BURK</name>
<sequence>MRGRLLVLLLAAAAGIGAPAAAAERYALLVGVSAMPALPRSAWLNGPRYDVPAMRSALLAQGFSATHIISLADGVDGAAAPTRSAILTQLTQLGKTLRPDDVLVLYWSGHGLLMPGQPGVWQTPSGQQVHLLTRDARIDAHNRQLSGSISSADIGRAIDTLAARQVQVVALFDSCYAAGSTRGDPGLAWRGLSSAALGWAPRPASLGGRRPASERADMPPPDSAATPHERPLFIGFFAAEPQQRSAEALSSDYAGQARGIFTRALIAGLGDSPASYLAWASATNQHYREALDARQLPASARPSPVYAGTLEQALWTAAGAPVLWPVRQDGRGWYVPYGRLDGLQAGDLLQRGASTWRITDVNWGEARLAVTDSTAAAGDGASRLLANTTLDGGSTGLQRTGTMPAGGWASRLPANTAAASAAPVGTSAGASTVAVLGRQGGARTVSVTLPGRGAVRLRVADKELPALRARAASLAALLALPSTAAAAPLLQARIEIQAPGQAAISLPFADRDLGLLTPGTRLRVVVENGGEDSVDAGIVHLPLSGPATRVFPPFEGDSNRLPPGTPIQISRFEREFEVTAQGAAGAPEWLALVAAPAASGAMPRRFALLDALRNNLAAPAERGASLAAGHNPDQAQVARVSWRVATGGGQ</sequence>
<gene>
    <name evidence="4" type="ORF">HH213_09900</name>
</gene>
<dbReference type="Pfam" id="PF00656">
    <property type="entry name" value="Peptidase_C14"/>
    <property type="match status" value="1"/>
</dbReference>
<organism evidence="4 5">
    <name type="scientific">Duganella dendranthematis</name>
    <dbReference type="NCBI Taxonomy" id="2728021"/>
    <lineage>
        <taxon>Bacteria</taxon>
        <taxon>Pseudomonadati</taxon>
        <taxon>Pseudomonadota</taxon>
        <taxon>Betaproteobacteria</taxon>
        <taxon>Burkholderiales</taxon>
        <taxon>Oxalobacteraceae</taxon>
        <taxon>Telluria group</taxon>
        <taxon>Duganella</taxon>
    </lineage>
</organism>
<proteinExistence type="predicted"/>
<dbReference type="EMBL" id="CP051684">
    <property type="protein sequence ID" value="QJD90367.1"/>
    <property type="molecule type" value="Genomic_DNA"/>
</dbReference>
<dbReference type="PANTHER" id="PTHR48104">
    <property type="entry name" value="METACASPASE-4"/>
    <property type="match status" value="1"/>
</dbReference>
<reference evidence="4 5" key="1">
    <citation type="submission" date="2020-04" db="EMBL/GenBank/DDBJ databases">
        <title>Genome sequencing of novel species.</title>
        <authorList>
            <person name="Heo J."/>
            <person name="Kim S.-J."/>
            <person name="Kim J.-S."/>
            <person name="Hong S.-B."/>
            <person name="Kwon S.-W."/>
        </authorList>
    </citation>
    <scope>NUCLEOTIDE SEQUENCE [LARGE SCALE GENOMIC DNA]</scope>
    <source>
        <strain evidence="4 5">AF9R3</strain>
    </source>
</reference>